<accession>A0A328XL78</accession>
<comment type="catalytic activity">
    <reaction evidence="4">
        <text>[glutaredoxin]-dithiol + arsenate + glutathione + H(+) = glutathionyl-S-S-[glutaredoxin] + arsenite + H2O</text>
        <dbReference type="Rhea" id="RHEA:22016"/>
        <dbReference type="Rhea" id="RHEA-COMP:10729"/>
        <dbReference type="Rhea" id="RHEA-COMP:17668"/>
        <dbReference type="ChEBI" id="CHEBI:15377"/>
        <dbReference type="ChEBI" id="CHEBI:15378"/>
        <dbReference type="ChEBI" id="CHEBI:29242"/>
        <dbReference type="ChEBI" id="CHEBI:29950"/>
        <dbReference type="ChEBI" id="CHEBI:48597"/>
        <dbReference type="ChEBI" id="CHEBI:57925"/>
        <dbReference type="ChEBI" id="CHEBI:146199"/>
        <dbReference type="EC" id="1.20.4.1"/>
    </reaction>
</comment>
<dbReference type="RefSeq" id="WP_112055332.1">
    <property type="nucleotide sequence ID" value="NZ_QLSX01000007.1"/>
</dbReference>
<dbReference type="CDD" id="cd03034">
    <property type="entry name" value="ArsC_ArsC"/>
    <property type="match status" value="1"/>
</dbReference>
<dbReference type="PANTHER" id="PTHR30041:SF4">
    <property type="entry name" value="ARSENATE REDUCTASE"/>
    <property type="match status" value="1"/>
</dbReference>
<dbReference type="PANTHER" id="PTHR30041">
    <property type="entry name" value="ARSENATE REDUCTASE"/>
    <property type="match status" value="1"/>
</dbReference>
<evidence type="ECO:0000313" key="6">
    <source>
        <dbReference type="Proteomes" id="UP000249700"/>
    </source>
</evidence>
<dbReference type="OrthoDB" id="9790554at2"/>
<reference evidence="5 6" key="1">
    <citation type="submission" date="2018-06" db="EMBL/GenBank/DDBJ databases">
        <title>Comparative analysis of microorganisms from saline springs in Andes Mountain Range, Colombia.</title>
        <authorList>
            <person name="Rubin E."/>
        </authorList>
    </citation>
    <scope>NUCLEOTIDE SEQUENCE [LARGE SCALE GENOMIC DNA]</scope>
    <source>
        <strain evidence="5 6">USBA-857</strain>
    </source>
</reference>
<dbReference type="EMBL" id="QLSX01000007">
    <property type="protein sequence ID" value="RAR60353.1"/>
    <property type="molecule type" value="Genomic_DNA"/>
</dbReference>
<dbReference type="GO" id="GO:0008794">
    <property type="term" value="F:arsenate reductase (glutaredoxin) activity"/>
    <property type="evidence" value="ECO:0007669"/>
    <property type="project" value="UniProtKB-UniRule"/>
</dbReference>
<evidence type="ECO:0000256" key="2">
    <source>
        <dbReference type="ARBA" id="ARBA00023002"/>
    </source>
</evidence>
<dbReference type="InterPro" id="IPR006660">
    <property type="entry name" value="Arsenate_reductase-like"/>
</dbReference>
<dbReference type="NCBIfam" id="TIGR00014">
    <property type="entry name" value="arsC"/>
    <property type="match status" value="1"/>
</dbReference>
<organism evidence="5 6">
    <name type="scientific">Onishia taeanensis</name>
    <dbReference type="NCBI Taxonomy" id="284577"/>
    <lineage>
        <taxon>Bacteria</taxon>
        <taxon>Pseudomonadati</taxon>
        <taxon>Pseudomonadota</taxon>
        <taxon>Gammaproteobacteria</taxon>
        <taxon>Oceanospirillales</taxon>
        <taxon>Halomonadaceae</taxon>
        <taxon>Onishia</taxon>
    </lineage>
</organism>
<sequence length="115" mass="12797">MITLYHNPRCSKSRQALALLEEAGIDLSVHRYLQEPLDAEQLNALLDRLEGSLKDLVRTNEAEWKAQDIDINDRHAVIAAIVATPRLMQRPIADRGDHAIIGRPPEAVLSLIDAA</sequence>
<evidence type="ECO:0000256" key="3">
    <source>
        <dbReference type="PROSITE-ProRule" id="PRU01282"/>
    </source>
</evidence>
<dbReference type="Pfam" id="PF03960">
    <property type="entry name" value="ArsC"/>
    <property type="match status" value="1"/>
</dbReference>
<dbReference type="AlphaFoldDB" id="A0A328XL78"/>
<protein>
    <recommendedName>
        <fullName evidence="4">Arsenate reductase</fullName>
        <ecNumber evidence="4">1.20.4.1</ecNumber>
    </recommendedName>
</protein>
<dbReference type="InterPro" id="IPR006659">
    <property type="entry name" value="Arsenate_reductase"/>
</dbReference>
<evidence type="ECO:0000313" key="5">
    <source>
        <dbReference type="EMBL" id="RAR60353.1"/>
    </source>
</evidence>
<comment type="caution">
    <text evidence="5">The sequence shown here is derived from an EMBL/GenBank/DDBJ whole genome shotgun (WGS) entry which is preliminary data.</text>
</comment>
<proteinExistence type="inferred from homology"/>
<name>A0A328XL78_9GAMM</name>
<dbReference type="Proteomes" id="UP000249700">
    <property type="component" value="Unassembled WGS sequence"/>
</dbReference>
<dbReference type="EC" id="1.20.4.1" evidence="4"/>
<evidence type="ECO:0000256" key="1">
    <source>
        <dbReference type="ARBA" id="ARBA00007198"/>
    </source>
</evidence>
<dbReference type="Gene3D" id="3.40.30.10">
    <property type="entry name" value="Glutaredoxin"/>
    <property type="match status" value="1"/>
</dbReference>
<dbReference type="SUPFAM" id="SSF52833">
    <property type="entry name" value="Thioredoxin-like"/>
    <property type="match status" value="1"/>
</dbReference>
<dbReference type="InterPro" id="IPR036249">
    <property type="entry name" value="Thioredoxin-like_sf"/>
</dbReference>
<gene>
    <name evidence="5" type="ORF">BCL93_107157</name>
</gene>
<keyword evidence="2 4" id="KW-0560">Oxidoreductase</keyword>
<evidence type="ECO:0000256" key="4">
    <source>
        <dbReference type="RuleBase" id="RU362029"/>
    </source>
</evidence>
<dbReference type="PROSITE" id="PS51353">
    <property type="entry name" value="ARSC"/>
    <property type="match status" value="1"/>
</dbReference>
<comment type="similarity">
    <text evidence="1 3 4">Belongs to the ArsC family.</text>
</comment>